<dbReference type="SMART" id="SM00702">
    <property type="entry name" value="P4Hc"/>
    <property type="match status" value="1"/>
</dbReference>
<reference evidence="7" key="1">
    <citation type="journal article" date="2014" name="Int. J. Syst. Evol. Microbiol.">
        <title>Complete genome sequence of Corynebacterium casei LMG S-19264T (=DSM 44701T), isolated from a smear-ripened cheese.</title>
        <authorList>
            <consortium name="US DOE Joint Genome Institute (JGI-PGF)"/>
            <person name="Walter F."/>
            <person name="Albersmeier A."/>
            <person name="Kalinowski J."/>
            <person name="Ruckert C."/>
        </authorList>
    </citation>
    <scope>NUCLEOTIDE SEQUENCE</scope>
    <source>
        <strain evidence="7">NBRC 110023</strain>
    </source>
</reference>
<evidence type="ECO:0000313" key="8">
    <source>
        <dbReference type="Proteomes" id="UP001156601"/>
    </source>
</evidence>
<evidence type="ECO:0000256" key="5">
    <source>
        <dbReference type="ARBA" id="ARBA00023004"/>
    </source>
</evidence>
<evidence type="ECO:0000256" key="1">
    <source>
        <dbReference type="ARBA" id="ARBA00001961"/>
    </source>
</evidence>
<evidence type="ECO:0000256" key="4">
    <source>
        <dbReference type="ARBA" id="ARBA00023002"/>
    </source>
</evidence>
<comment type="caution">
    <text evidence="7">The sequence shown here is derived from an EMBL/GenBank/DDBJ whole genome shotgun (WGS) entry which is preliminary data.</text>
</comment>
<dbReference type="InterPro" id="IPR006620">
    <property type="entry name" value="Pro_4_hyd_alph"/>
</dbReference>
<dbReference type="Pfam" id="PF13640">
    <property type="entry name" value="2OG-FeII_Oxy_3"/>
    <property type="match status" value="1"/>
</dbReference>
<keyword evidence="8" id="KW-1185">Reference proteome</keyword>
<organism evidence="7 8">
    <name type="scientific">Agaribacter marinus</name>
    <dbReference type="NCBI Taxonomy" id="1431249"/>
    <lineage>
        <taxon>Bacteria</taxon>
        <taxon>Pseudomonadati</taxon>
        <taxon>Pseudomonadota</taxon>
        <taxon>Gammaproteobacteria</taxon>
        <taxon>Alteromonadales</taxon>
        <taxon>Alteromonadaceae</taxon>
        <taxon>Agaribacter</taxon>
    </lineage>
</organism>
<dbReference type="GO" id="GO:0005506">
    <property type="term" value="F:iron ion binding"/>
    <property type="evidence" value="ECO:0007669"/>
    <property type="project" value="InterPro"/>
</dbReference>
<accession>A0AA37SX17</accession>
<protein>
    <submittedName>
        <fullName evidence="7">Prolyl 4-hydroxylase subunit alpha</fullName>
    </submittedName>
</protein>
<dbReference type="GO" id="GO:0031418">
    <property type="term" value="F:L-ascorbic acid binding"/>
    <property type="evidence" value="ECO:0007669"/>
    <property type="project" value="InterPro"/>
</dbReference>
<dbReference type="InterPro" id="IPR045054">
    <property type="entry name" value="P4HA-like"/>
</dbReference>
<dbReference type="Proteomes" id="UP001156601">
    <property type="component" value="Unassembled WGS sequence"/>
</dbReference>
<evidence type="ECO:0000259" key="6">
    <source>
        <dbReference type="SMART" id="SM00702"/>
    </source>
</evidence>
<dbReference type="RefSeq" id="WP_284215518.1">
    <property type="nucleotide sequence ID" value="NZ_BSOT01000002.1"/>
</dbReference>
<evidence type="ECO:0000256" key="2">
    <source>
        <dbReference type="ARBA" id="ARBA00022723"/>
    </source>
</evidence>
<dbReference type="EMBL" id="BSOT01000002">
    <property type="protein sequence ID" value="GLR69191.1"/>
    <property type="molecule type" value="Genomic_DNA"/>
</dbReference>
<keyword evidence="4" id="KW-0560">Oxidoreductase</keyword>
<dbReference type="PANTHER" id="PTHR10869">
    <property type="entry name" value="PROLYL 4-HYDROXYLASE ALPHA SUBUNIT"/>
    <property type="match status" value="1"/>
</dbReference>
<keyword evidence="3" id="KW-0223">Dioxygenase</keyword>
<dbReference type="Gene3D" id="2.60.120.620">
    <property type="entry name" value="q2cbj1_9rhob like domain"/>
    <property type="match status" value="1"/>
</dbReference>
<evidence type="ECO:0000256" key="3">
    <source>
        <dbReference type="ARBA" id="ARBA00022964"/>
    </source>
</evidence>
<evidence type="ECO:0000313" key="7">
    <source>
        <dbReference type="EMBL" id="GLR69191.1"/>
    </source>
</evidence>
<dbReference type="AlphaFoldDB" id="A0AA37SX17"/>
<keyword evidence="2" id="KW-0479">Metal-binding</keyword>
<proteinExistence type="predicted"/>
<reference evidence="7" key="2">
    <citation type="submission" date="2023-01" db="EMBL/GenBank/DDBJ databases">
        <title>Draft genome sequence of Agaribacter marinus strain NBRC 110023.</title>
        <authorList>
            <person name="Sun Q."/>
            <person name="Mori K."/>
        </authorList>
    </citation>
    <scope>NUCLEOTIDE SEQUENCE</scope>
    <source>
        <strain evidence="7">NBRC 110023</strain>
    </source>
</reference>
<dbReference type="InterPro" id="IPR044862">
    <property type="entry name" value="Pro_4_hyd_alph_FE2OG_OXY"/>
</dbReference>
<gene>
    <name evidence="7" type="ORF">GCM10007852_00990</name>
</gene>
<dbReference type="GO" id="GO:0016705">
    <property type="term" value="F:oxidoreductase activity, acting on paired donors, with incorporation or reduction of molecular oxygen"/>
    <property type="evidence" value="ECO:0007669"/>
    <property type="project" value="InterPro"/>
</dbReference>
<keyword evidence="5" id="KW-0408">Iron</keyword>
<sequence>MQESFIRVIDNALAPDLCEQVIAIFNTSHHLSAGKTGGGVDKSMKHSTDVSINRHSEFDPIQQAVFKASTEAIIDYFKQYYFALIGPIGLTIKDPKTEGAVKLTAHNFDELGKPKLAHLVKYLFRLGEINAQRYAVGEGGYPYWHSEIYPQQQSTEALHRVLLFMFYLNDVEDGGETEFFYQKQKIKPKAGTMVIAPAGFTHTHRGNVPLSNNKYILTSWVLFNPAKILFNVNQ</sequence>
<dbReference type="GO" id="GO:0051213">
    <property type="term" value="F:dioxygenase activity"/>
    <property type="evidence" value="ECO:0007669"/>
    <property type="project" value="UniProtKB-KW"/>
</dbReference>
<name>A0AA37SX17_9ALTE</name>
<comment type="cofactor">
    <cofactor evidence="1">
        <name>L-ascorbate</name>
        <dbReference type="ChEBI" id="CHEBI:38290"/>
    </cofactor>
</comment>
<dbReference type="PANTHER" id="PTHR10869:SF246">
    <property type="entry name" value="TRANSMEMBRANE PROLYL 4-HYDROXYLASE"/>
    <property type="match status" value="1"/>
</dbReference>
<feature type="domain" description="Prolyl 4-hydroxylase alpha subunit" evidence="6">
    <location>
        <begin position="4"/>
        <end position="222"/>
    </location>
</feature>